<dbReference type="GO" id="GO:0071038">
    <property type="term" value="P:TRAMP-dependent tRNA surveillance pathway"/>
    <property type="evidence" value="ECO:0007669"/>
    <property type="project" value="TreeGrafter"/>
</dbReference>
<proteinExistence type="predicted"/>
<dbReference type="Pfam" id="PF08066">
    <property type="entry name" value="PMC2NT"/>
    <property type="match status" value="1"/>
</dbReference>
<dbReference type="GO" id="GO:0071036">
    <property type="term" value="P:nuclear polyadenylation-dependent snoRNA catabolic process"/>
    <property type="evidence" value="ECO:0007669"/>
    <property type="project" value="TreeGrafter"/>
</dbReference>
<reference evidence="2 3" key="1">
    <citation type="submission" date="2020-06" db="EMBL/GenBank/DDBJ databases">
        <title>Transcriptomic and genomic resources for Thalictrum thalictroides and T. hernandezii: Facilitating candidate gene discovery in an emerging model plant lineage.</title>
        <authorList>
            <person name="Arias T."/>
            <person name="Riano-Pachon D.M."/>
            <person name="Di Stilio V.S."/>
        </authorList>
    </citation>
    <scope>NUCLEOTIDE SEQUENCE [LARGE SCALE GENOMIC DNA]</scope>
    <source>
        <strain evidence="3">cv. WT478/WT964</strain>
        <tissue evidence="2">Leaves</tissue>
    </source>
</reference>
<dbReference type="InterPro" id="IPR012588">
    <property type="entry name" value="Exosome-assoc_fac_Rrp6_N"/>
</dbReference>
<name>A0A7J6WQ07_THATH</name>
<dbReference type="AlphaFoldDB" id="A0A7J6WQ07"/>
<dbReference type="EMBL" id="JABWDY010011948">
    <property type="protein sequence ID" value="KAF5199444.1"/>
    <property type="molecule type" value="Genomic_DNA"/>
</dbReference>
<protein>
    <submittedName>
        <fullName evidence="2">Rrp6-like</fullName>
    </submittedName>
</protein>
<dbReference type="PANTHER" id="PTHR12124:SF47">
    <property type="entry name" value="EXOSOME COMPONENT 10"/>
    <property type="match status" value="1"/>
</dbReference>
<dbReference type="GO" id="GO:0071051">
    <property type="term" value="P:poly(A)-dependent snoRNA 3'-end processing"/>
    <property type="evidence" value="ECO:0007669"/>
    <property type="project" value="TreeGrafter"/>
</dbReference>
<evidence type="ECO:0000313" key="3">
    <source>
        <dbReference type="Proteomes" id="UP000554482"/>
    </source>
</evidence>
<dbReference type="GO" id="GO:0000467">
    <property type="term" value="P:exonucleolytic trimming to generate mature 3'-end of 5.8S rRNA from tricistronic rRNA transcript (SSU-rRNA, 5.8S rRNA, LSU-rRNA)"/>
    <property type="evidence" value="ECO:0007669"/>
    <property type="project" value="InterPro"/>
</dbReference>
<keyword evidence="3" id="KW-1185">Reference proteome</keyword>
<dbReference type="GO" id="GO:0071044">
    <property type="term" value="P:histone mRNA catabolic process"/>
    <property type="evidence" value="ECO:0007669"/>
    <property type="project" value="TreeGrafter"/>
</dbReference>
<dbReference type="OrthoDB" id="1708734at2759"/>
<dbReference type="GO" id="GO:0003727">
    <property type="term" value="F:single-stranded RNA binding"/>
    <property type="evidence" value="ECO:0007669"/>
    <property type="project" value="TreeGrafter"/>
</dbReference>
<feature type="domain" description="Exosome-associated factor Rrp6 N-terminal" evidence="1">
    <location>
        <begin position="39"/>
        <end position="120"/>
    </location>
</feature>
<dbReference type="Gene3D" id="3.30.420.10">
    <property type="entry name" value="Ribonuclease H-like superfamily/Ribonuclease H"/>
    <property type="match status" value="1"/>
</dbReference>
<organism evidence="2 3">
    <name type="scientific">Thalictrum thalictroides</name>
    <name type="common">Rue-anemone</name>
    <name type="synonym">Anemone thalictroides</name>
    <dbReference type="NCBI Taxonomy" id="46969"/>
    <lineage>
        <taxon>Eukaryota</taxon>
        <taxon>Viridiplantae</taxon>
        <taxon>Streptophyta</taxon>
        <taxon>Embryophyta</taxon>
        <taxon>Tracheophyta</taxon>
        <taxon>Spermatophyta</taxon>
        <taxon>Magnoliopsida</taxon>
        <taxon>Ranunculales</taxon>
        <taxon>Ranunculaceae</taxon>
        <taxon>Thalictroideae</taxon>
        <taxon>Thalictrum</taxon>
    </lineage>
</organism>
<sequence>MMEIDSDSEQSSTKKKIETLQGFILGPLTSSISKLSFSSRGIPSDEDFHFYYNFNEFKKPIKEIVKKTESTLKSIGTSTSGIWGKNLSFPDDLDDAYDWLVNINDELFERFDSCVDEFKKVRKMEEESGKRVSSIMDEDGFQLVGKKKKGENRNLEKDEVEKMGSFSSAVKTVSRDARTTAARPRVPFHIPSITRPQREFKMVVDNSNEPFEHFWLEKSEDGSRVIHPLENYTDLDFIDRHTMDVELVKPLPVESTPFKLVEEVKDLKELAVKLHDVNEFA</sequence>
<accession>A0A7J6WQ07</accession>
<dbReference type="GO" id="GO:0071040">
    <property type="term" value="P:nuclear polyadenylation-dependent antisense transcript catabolic process"/>
    <property type="evidence" value="ECO:0007669"/>
    <property type="project" value="TreeGrafter"/>
</dbReference>
<feature type="non-terminal residue" evidence="2">
    <location>
        <position position="1"/>
    </location>
</feature>
<dbReference type="GO" id="GO:0071037">
    <property type="term" value="P:nuclear polyadenylation-dependent snRNA catabolic process"/>
    <property type="evidence" value="ECO:0007669"/>
    <property type="project" value="TreeGrafter"/>
</dbReference>
<evidence type="ECO:0000313" key="2">
    <source>
        <dbReference type="EMBL" id="KAF5199444.1"/>
    </source>
</evidence>
<dbReference type="GO" id="GO:0000176">
    <property type="term" value="C:nuclear exosome (RNase complex)"/>
    <property type="evidence" value="ECO:0007669"/>
    <property type="project" value="InterPro"/>
</dbReference>
<dbReference type="GO" id="GO:0071035">
    <property type="term" value="P:nuclear polyadenylation-dependent rRNA catabolic process"/>
    <property type="evidence" value="ECO:0007669"/>
    <property type="project" value="TreeGrafter"/>
</dbReference>
<comment type="caution">
    <text evidence="2">The sequence shown here is derived from an EMBL/GenBank/DDBJ whole genome shotgun (WGS) entry which is preliminary data.</text>
</comment>
<dbReference type="Proteomes" id="UP000554482">
    <property type="component" value="Unassembled WGS sequence"/>
</dbReference>
<dbReference type="PANTHER" id="PTHR12124">
    <property type="entry name" value="POLYMYOSITIS/SCLERODERMA AUTOANTIGEN-RELATED"/>
    <property type="match status" value="1"/>
</dbReference>
<gene>
    <name evidence="2" type="ORF">FRX31_010969</name>
</gene>
<dbReference type="GO" id="GO:0005730">
    <property type="term" value="C:nucleolus"/>
    <property type="evidence" value="ECO:0007669"/>
    <property type="project" value="TreeGrafter"/>
</dbReference>
<dbReference type="GO" id="GO:0000175">
    <property type="term" value="F:3'-5'-RNA exonuclease activity"/>
    <property type="evidence" value="ECO:0007669"/>
    <property type="project" value="InterPro"/>
</dbReference>
<dbReference type="InterPro" id="IPR036397">
    <property type="entry name" value="RNaseH_sf"/>
</dbReference>
<dbReference type="InterPro" id="IPR045092">
    <property type="entry name" value="Rrp6-like"/>
</dbReference>
<dbReference type="GO" id="GO:0071039">
    <property type="term" value="P:nuclear polyadenylation-dependent CUT catabolic process"/>
    <property type="evidence" value="ECO:0007669"/>
    <property type="project" value="TreeGrafter"/>
</dbReference>
<evidence type="ECO:0000259" key="1">
    <source>
        <dbReference type="Pfam" id="PF08066"/>
    </source>
</evidence>